<evidence type="ECO:0000313" key="9">
    <source>
        <dbReference type="Proteomes" id="UP001176940"/>
    </source>
</evidence>
<keyword evidence="5" id="KW-0804">Transcription</keyword>
<comment type="subcellular location">
    <subcellularLocation>
        <location evidence="1">Nucleus</location>
    </subcellularLocation>
</comment>
<keyword evidence="6" id="KW-0539">Nucleus</keyword>
<organism evidence="8 9">
    <name type="scientific">Ranitomeya imitator</name>
    <name type="common">mimic poison frog</name>
    <dbReference type="NCBI Taxonomy" id="111125"/>
    <lineage>
        <taxon>Eukaryota</taxon>
        <taxon>Metazoa</taxon>
        <taxon>Chordata</taxon>
        <taxon>Craniata</taxon>
        <taxon>Vertebrata</taxon>
        <taxon>Euteleostomi</taxon>
        <taxon>Amphibia</taxon>
        <taxon>Batrachia</taxon>
        <taxon>Anura</taxon>
        <taxon>Neobatrachia</taxon>
        <taxon>Hyloidea</taxon>
        <taxon>Dendrobatidae</taxon>
        <taxon>Dendrobatinae</taxon>
        <taxon>Ranitomeya</taxon>
    </lineage>
</organism>
<name>A0ABN9L8Z4_9NEOB</name>
<evidence type="ECO:0000256" key="2">
    <source>
        <dbReference type="ARBA" id="ARBA00006967"/>
    </source>
</evidence>
<dbReference type="Proteomes" id="UP001176940">
    <property type="component" value="Unassembled WGS sequence"/>
</dbReference>
<dbReference type="Gene3D" id="6.10.140.2200">
    <property type="match status" value="1"/>
</dbReference>
<comment type="similarity">
    <text evidence="2">Belongs to the CITED family.</text>
</comment>
<feature type="region of interest" description="Disordered" evidence="7">
    <location>
        <begin position="1"/>
        <end position="25"/>
    </location>
</feature>
<keyword evidence="9" id="KW-1185">Reference proteome</keyword>
<evidence type="ECO:0000256" key="1">
    <source>
        <dbReference type="ARBA" id="ARBA00004123"/>
    </source>
</evidence>
<dbReference type="EMBL" id="CAUEEQ010009971">
    <property type="protein sequence ID" value="CAJ0933959.1"/>
    <property type="molecule type" value="Genomic_DNA"/>
</dbReference>
<evidence type="ECO:0000256" key="5">
    <source>
        <dbReference type="ARBA" id="ARBA00023163"/>
    </source>
</evidence>
<evidence type="ECO:0000256" key="4">
    <source>
        <dbReference type="ARBA" id="ARBA00023159"/>
    </source>
</evidence>
<reference evidence="8" key="1">
    <citation type="submission" date="2023-07" db="EMBL/GenBank/DDBJ databases">
        <authorList>
            <person name="Stuckert A."/>
        </authorList>
    </citation>
    <scope>NUCLEOTIDE SEQUENCE</scope>
</reference>
<evidence type="ECO:0000256" key="3">
    <source>
        <dbReference type="ARBA" id="ARBA00023015"/>
    </source>
</evidence>
<gene>
    <name evidence="8" type="ORF">RIMI_LOCUS5728798</name>
</gene>
<dbReference type="Pfam" id="PF04487">
    <property type="entry name" value="CITED"/>
    <property type="match status" value="1"/>
</dbReference>
<evidence type="ECO:0008006" key="10">
    <source>
        <dbReference type="Google" id="ProtNLM"/>
    </source>
</evidence>
<evidence type="ECO:0000256" key="6">
    <source>
        <dbReference type="ARBA" id="ARBA00023242"/>
    </source>
</evidence>
<comment type="caution">
    <text evidence="8">The sequence shown here is derived from an EMBL/GenBank/DDBJ whole genome shotgun (WGS) entry which is preliminary data.</text>
</comment>
<evidence type="ECO:0000256" key="7">
    <source>
        <dbReference type="SAM" id="MobiDB-lite"/>
    </source>
</evidence>
<dbReference type="PANTHER" id="PTHR17045:SF5">
    <property type="entry name" value="CBP_P300-INTERACTING TRANSACTIVATOR 4"/>
    <property type="match status" value="1"/>
</dbReference>
<proteinExistence type="inferred from homology"/>
<keyword evidence="3" id="KW-0805">Transcription regulation</keyword>
<sequence length="248" mass="27824">MRPPFLSGTRWWHPSGATGSIGGDRGGPGAVRWVLRSGPAPPIFLRCRPLLVFTLRLRRRRTLSALLKGMADPMMMQAMQNGHPTYRMTMTSMQPQPHTVRSMPSVPMMQYGVVHPDGNVRARMNMHQHMANSMMYQGQAQSCMGTQQLMATMHLQKLNTQYQGHPMMTNNGLVQGLPAYKMAPSHHQNMPTLNVTDADLIDEDVLTSLVLELGLDRIEELPELYLGHNEMDFILDFVGKQQVGTITC</sequence>
<dbReference type="PANTHER" id="PTHR17045">
    <property type="entry name" value="MELANOCYTE SPECIFIC GENE RELATED CITED"/>
    <property type="match status" value="1"/>
</dbReference>
<keyword evidence="4" id="KW-0010">Activator</keyword>
<dbReference type="InterPro" id="IPR007576">
    <property type="entry name" value="CITED"/>
</dbReference>
<protein>
    <recommendedName>
        <fullName evidence="10">Cbp/p300-interacting transactivator 3</fullName>
    </recommendedName>
</protein>
<accession>A0ABN9L8Z4</accession>
<evidence type="ECO:0000313" key="8">
    <source>
        <dbReference type="EMBL" id="CAJ0933959.1"/>
    </source>
</evidence>